<dbReference type="GO" id="GO:0042277">
    <property type="term" value="F:peptide binding"/>
    <property type="evidence" value="ECO:0007669"/>
    <property type="project" value="InterPro"/>
</dbReference>
<keyword evidence="10" id="KW-1185">Reference proteome</keyword>
<reference evidence="9 10" key="1">
    <citation type="submission" date="2020-05" db="EMBL/GenBank/DDBJ databases">
        <title>Thiomicrorhabdus sediminis sp.nov. and Thiomicrorhabdus xiamenensis sp.nov., novel sulfur-oxidizing bacteria isolated from coastal sediment.</title>
        <authorList>
            <person name="Liu X."/>
        </authorList>
    </citation>
    <scope>NUCLEOTIDE SEQUENCE [LARGE SCALE GENOMIC DNA]</scope>
    <source>
        <strain evidence="9 10">G2</strain>
    </source>
</reference>
<dbReference type="GO" id="GO:0030288">
    <property type="term" value="C:outer membrane-bounded periplasmic space"/>
    <property type="evidence" value="ECO:0007669"/>
    <property type="project" value="InterPro"/>
</dbReference>
<keyword evidence="5 7" id="KW-0143">Chaperone</keyword>
<dbReference type="SUPFAM" id="SSF54534">
    <property type="entry name" value="FKBP-like"/>
    <property type="match status" value="2"/>
</dbReference>
<dbReference type="GO" id="GO:0003755">
    <property type="term" value="F:peptidyl-prolyl cis-trans isomerase activity"/>
    <property type="evidence" value="ECO:0007669"/>
    <property type="project" value="UniProtKB-UniRule"/>
</dbReference>
<feature type="chain" id="PRO_5029075040" description="Chaperone SurA" evidence="7">
    <location>
        <begin position="28"/>
        <end position="439"/>
    </location>
</feature>
<dbReference type="GO" id="GO:0043165">
    <property type="term" value="P:Gram-negative-bacterium-type cell outer membrane assembly"/>
    <property type="evidence" value="ECO:0007669"/>
    <property type="project" value="InterPro"/>
</dbReference>
<evidence type="ECO:0000256" key="4">
    <source>
        <dbReference type="ARBA" id="ARBA00023110"/>
    </source>
</evidence>
<dbReference type="InterPro" id="IPR027304">
    <property type="entry name" value="Trigger_fact/SurA_dom_sf"/>
</dbReference>
<comment type="catalytic activity">
    <reaction evidence="7">
        <text>[protein]-peptidylproline (omega=180) = [protein]-peptidylproline (omega=0)</text>
        <dbReference type="Rhea" id="RHEA:16237"/>
        <dbReference type="Rhea" id="RHEA-COMP:10747"/>
        <dbReference type="Rhea" id="RHEA-COMP:10748"/>
        <dbReference type="ChEBI" id="CHEBI:83833"/>
        <dbReference type="ChEBI" id="CHEBI:83834"/>
        <dbReference type="EC" id="5.2.1.8"/>
    </reaction>
</comment>
<dbReference type="SUPFAM" id="SSF109998">
    <property type="entry name" value="Triger factor/SurA peptide-binding domain-like"/>
    <property type="match status" value="1"/>
</dbReference>
<dbReference type="RefSeq" id="WP_173285751.1">
    <property type="nucleotide sequence ID" value="NZ_CP054020.1"/>
</dbReference>
<keyword evidence="3 7" id="KW-0574">Periplasm</keyword>
<dbReference type="EC" id="5.2.1.8" evidence="7"/>
<dbReference type="GO" id="GO:0051082">
    <property type="term" value="F:unfolded protein binding"/>
    <property type="evidence" value="ECO:0007669"/>
    <property type="project" value="UniProtKB-UniRule"/>
</dbReference>
<organism evidence="9 10">
    <name type="scientific">Thiomicrorhabdus xiamenensis</name>
    <dbReference type="NCBI Taxonomy" id="2739063"/>
    <lineage>
        <taxon>Bacteria</taxon>
        <taxon>Pseudomonadati</taxon>
        <taxon>Pseudomonadota</taxon>
        <taxon>Gammaproteobacteria</taxon>
        <taxon>Thiotrichales</taxon>
        <taxon>Piscirickettsiaceae</taxon>
        <taxon>Thiomicrorhabdus</taxon>
    </lineage>
</organism>
<gene>
    <name evidence="7" type="primary">surA</name>
    <name evidence="9" type="ORF">HQN79_08975</name>
</gene>
<dbReference type="InterPro" id="IPR000297">
    <property type="entry name" value="PPIase_PpiC"/>
</dbReference>
<comment type="function">
    <text evidence="7">Chaperone involved in the correct folding and assembly of outer membrane proteins. Recognizes specific patterns of aromatic residues and the orientation of their side chains, which are found more frequently in integral outer membrane proteins. May act in both early periplasmic and late outer membrane-associated steps of protein maturation.</text>
</comment>
<dbReference type="GO" id="GO:0006457">
    <property type="term" value="P:protein folding"/>
    <property type="evidence" value="ECO:0007669"/>
    <property type="project" value="UniProtKB-UniRule"/>
</dbReference>
<dbReference type="Gene3D" id="3.10.50.40">
    <property type="match status" value="2"/>
</dbReference>
<feature type="domain" description="PpiC" evidence="8">
    <location>
        <begin position="185"/>
        <end position="286"/>
    </location>
</feature>
<evidence type="ECO:0000256" key="3">
    <source>
        <dbReference type="ARBA" id="ARBA00022764"/>
    </source>
</evidence>
<dbReference type="InterPro" id="IPR023034">
    <property type="entry name" value="PPIase_SurA"/>
</dbReference>
<dbReference type="HAMAP" id="MF_01183">
    <property type="entry name" value="Chaperone_SurA"/>
    <property type="match status" value="1"/>
</dbReference>
<accession>A0A7D4NRM2</accession>
<keyword evidence="4 7" id="KW-0697">Rotamase</keyword>
<dbReference type="KEGG" id="txa:HQN79_08975"/>
<dbReference type="PANTHER" id="PTHR47637">
    <property type="entry name" value="CHAPERONE SURA"/>
    <property type="match status" value="1"/>
</dbReference>
<keyword evidence="2 7" id="KW-0677">Repeat</keyword>
<evidence type="ECO:0000259" key="8">
    <source>
        <dbReference type="PROSITE" id="PS50198"/>
    </source>
</evidence>
<feature type="signal peptide" evidence="7">
    <location>
        <begin position="1"/>
        <end position="27"/>
    </location>
</feature>
<comment type="subcellular location">
    <subcellularLocation>
        <location evidence="7">Periplasm</location>
    </subcellularLocation>
    <text evidence="7">Is capable of associating with the outer membrane.</text>
</comment>
<name>A0A7D4NRM2_9GAMM</name>
<proteinExistence type="inferred from homology"/>
<dbReference type="InterPro" id="IPR050280">
    <property type="entry name" value="OMP_Chaperone_SurA"/>
</dbReference>
<sequence length="439" mass="49535" precursor="true">MKSKLNSTLLSLLTLFAVGGPISAVHAAETPVSSQDALVDSIVAVVNDRIILKSELNAKLLEQAEQLKSQNISVQDVDALREQVLDSLILQAVQLSRAEQIGLKISDQELNQQMEKVAAQNNLSLLDLRNRLNLEADNGFNRIRDKIRNQMIIQKLRQKEVVSRAQVTESEINNYLKRMTLANKYREIELQHILIALPESATQQQRRDALQKITQLRQRIVQGEDFAQLAVRYSNGAKALDGGNLGWMKDSEVPTFFSKQVEQLSLGQVSQVIQSPSGFHLIKIADERQAGTQKVDEYHLYRFLILSDDAMQQSEAPQSLQSVVANIKSLEDFEALNQTYSDIPEEVNADSDMGWRAQEELAPELQSIVATLDIGQATQPIATDRGWLIYYLDAVRSVSEDAADKKEQAARAVRMRKANEMFDLWLRRLRDEAFVRINL</sequence>
<evidence type="ECO:0000313" key="10">
    <source>
        <dbReference type="Proteomes" id="UP000504724"/>
    </source>
</evidence>
<keyword evidence="6 7" id="KW-0413">Isomerase</keyword>
<dbReference type="Gene3D" id="1.10.4030.10">
    <property type="entry name" value="Porin chaperone SurA, peptide-binding domain"/>
    <property type="match status" value="1"/>
</dbReference>
<dbReference type="InterPro" id="IPR046357">
    <property type="entry name" value="PPIase_dom_sf"/>
</dbReference>
<evidence type="ECO:0000256" key="1">
    <source>
        <dbReference type="ARBA" id="ARBA00022729"/>
    </source>
</evidence>
<dbReference type="PROSITE" id="PS50198">
    <property type="entry name" value="PPIC_PPIASE_2"/>
    <property type="match status" value="2"/>
</dbReference>
<evidence type="ECO:0000256" key="6">
    <source>
        <dbReference type="ARBA" id="ARBA00023235"/>
    </source>
</evidence>
<dbReference type="Pfam" id="PF00639">
    <property type="entry name" value="Rotamase"/>
    <property type="match status" value="2"/>
</dbReference>
<keyword evidence="1 7" id="KW-0732">Signal</keyword>
<dbReference type="Pfam" id="PF09312">
    <property type="entry name" value="SurA_N"/>
    <property type="match status" value="1"/>
</dbReference>
<evidence type="ECO:0000313" key="9">
    <source>
        <dbReference type="EMBL" id="QKI89690.1"/>
    </source>
</evidence>
<evidence type="ECO:0000256" key="5">
    <source>
        <dbReference type="ARBA" id="ARBA00023186"/>
    </source>
</evidence>
<comment type="domain">
    <text evidence="7">The PPIase activity resides only in the second parvulin domain. The N-terminal region and the C-terminal tail are necessary and sufficient for the chaperone activity of SurA. The PPIase activity is dispensable for SurA to function as a chaperone. The N-terminal region and the C-terminal tail are also required for porin recognition.</text>
</comment>
<feature type="domain" description="PpiC" evidence="8">
    <location>
        <begin position="295"/>
        <end position="394"/>
    </location>
</feature>
<evidence type="ECO:0000256" key="7">
    <source>
        <dbReference type="HAMAP-Rule" id="MF_01183"/>
    </source>
</evidence>
<dbReference type="AlphaFoldDB" id="A0A7D4NRM2"/>
<dbReference type="GO" id="GO:0050821">
    <property type="term" value="P:protein stabilization"/>
    <property type="evidence" value="ECO:0007669"/>
    <property type="project" value="InterPro"/>
</dbReference>
<dbReference type="InterPro" id="IPR015391">
    <property type="entry name" value="SurA_N"/>
</dbReference>
<dbReference type="PANTHER" id="PTHR47637:SF1">
    <property type="entry name" value="CHAPERONE SURA"/>
    <property type="match status" value="1"/>
</dbReference>
<dbReference type="Proteomes" id="UP000504724">
    <property type="component" value="Chromosome"/>
</dbReference>
<protein>
    <recommendedName>
        <fullName evidence="7">Chaperone SurA</fullName>
    </recommendedName>
    <alternativeName>
        <fullName evidence="7">Peptidyl-prolyl cis-trans isomerase SurA</fullName>
        <shortName evidence="7">PPIase SurA</shortName>
        <ecNumber evidence="7">5.2.1.8</ecNumber>
    </alternativeName>
    <alternativeName>
        <fullName evidence="7">Rotamase SurA</fullName>
    </alternativeName>
</protein>
<evidence type="ECO:0000256" key="2">
    <source>
        <dbReference type="ARBA" id="ARBA00022737"/>
    </source>
</evidence>
<dbReference type="EMBL" id="CP054020">
    <property type="protein sequence ID" value="QKI89690.1"/>
    <property type="molecule type" value="Genomic_DNA"/>
</dbReference>